<name>A0ABD4T0R1_9CYAN</name>
<keyword evidence="1" id="KW-0732">Signal</keyword>
<feature type="signal peptide" evidence="1">
    <location>
        <begin position="1"/>
        <end position="28"/>
    </location>
</feature>
<reference evidence="2 3" key="1">
    <citation type="journal article" date="2015" name="Genome Announc.">
        <title>Draft Genome Sequence of Filamentous Marine Cyanobacterium Lyngbya confervoides Strain BDU141951.</title>
        <authorList>
            <person name="Chandrababunaidu M.M."/>
            <person name="Sen D."/>
            <person name="Tripathy S."/>
        </authorList>
    </citation>
    <scope>NUCLEOTIDE SEQUENCE [LARGE SCALE GENOMIC DNA]</scope>
    <source>
        <strain evidence="2 3">BDU141951</strain>
    </source>
</reference>
<organism evidence="2 3">
    <name type="scientific">Lyngbya confervoides BDU141951</name>
    <dbReference type="NCBI Taxonomy" id="1574623"/>
    <lineage>
        <taxon>Bacteria</taxon>
        <taxon>Bacillati</taxon>
        <taxon>Cyanobacteriota</taxon>
        <taxon>Cyanophyceae</taxon>
        <taxon>Oscillatoriophycideae</taxon>
        <taxon>Oscillatoriales</taxon>
        <taxon>Microcoleaceae</taxon>
        <taxon>Lyngbya</taxon>
    </lineage>
</organism>
<accession>A0ABD4T0R1</accession>
<feature type="chain" id="PRO_5044817128" evidence="1">
    <location>
        <begin position="29"/>
        <end position="72"/>
    </location>
</feature>
<dbReference type="Proteomes" id="UP000031561">
    <property type="component" value="Unassembled WGS sequence"/>
</dbReference>
<sequence length="72" mass="7737">MNLSSSTKGSSLIVLLMSFGLLSNPTIAAVNAEEILQPEAETSSQSVPPATKDLIKADMAYIKAMKLRLERD</sequence>
<dbReference type="EMBL" id="JTHE03000024">
    <property type="protein sequence ID" value="MCM1981940.1"/>
    <property type="molecule type" value="Genomic_DNA"/>
</dbReference>
<dbReference type="RefSeq" id="WP_166280207.1">
    <property type="nucleotide sequence ID" value="NZ_JTHE03000024.1"/>
</dbReference>
<protein>
    <submittedName>
        <fullName evidence="2">Uncharacterized protein</fullName>
    </submittedName>
</protein>
<comment type="caution">
    <text evidence="2">The sequence shown here is derived from an EMBL/GenBank/DDBJ whole genome shotgun (WGS) entry which is preliminary data.</text>
</comment>
<keyword evidence="3" id="KW-1185">Reference proteome</keyword>
<proteinExistence type="predicted"/>
<gene>
    <name evidence="2" type="ORF">QQ91_0003715</name>
</gene>
<dbReference type="AlphaFoldDB" id="A0ABD4T0R1"/>
<evidence type="ECO:0000313" key="3">
    <source>
        <dbReference type="Proteomes" id="UP000031561"/>
    </source>
</evidence>
<evidence type="ECO:0000313" key="2">
    <source>
        <dbReference type="EMBL" id="MCM1981940.1"/>
    </source>
</evidence>
<evidence type="ECO:0000256" key="1">
    <source>
        <dbReference type="SAM" id="SignalP"/>
    </source>
</evidence>